<sequence>MDTRRRLLILGAAALAPGWARAQAVSASAGGTLVLANAVYPPLVNPQGHPSGEGVDIEIAREALHRGGHGGAIELQWVPWKRALFMLERGLADFTTTVSYSTERDRFLRWSLAYRAGVRYHFYSRKDSGLQLQHLEDLRGHSLALSAGFIYPKAVLEMAAGHVEYGRDVGGAVQLVERGRAEVVIVSALAGTWEIRQLGLADRLVRHALEYFNSEPSFMAFSKNSPRSMAALAAMDIGLASMQRDGSITRIEKRYVR</sequence>
<evidence type="ECO:0000313" key="4">
    <source>
        <dbReference type="EMBL" id="MDR7270991.1"/>
    </source>
</evidence>
<dbReference type="SUPFAM" id="SSF53850">
    <property type="entry name" value="Periplasmic binding protein-like II"/>
    <property type="match status" value="1"/>
</dbReference>
<dbReference type="PANTHER" id="PTHR35936">
    <property type="entry name" value="MEMBRANE-BOUND LYTIC MUREIN TRANSGLYCOSYLASE F"/>
    <property type="match status" value="1"/>
</dbReference>
<feature type="chain" id="PRO_5046787358" evidence="2">
    <location>
        <begin position="23"/>
        <end position="257"/>
    </location>
</feature>
<name>A0ABU1YQ58_ROSSA</name>
<accession>A0ABU1YQ58</accession>
<dbReference type="Pfam" id="PF00497">
    <property type="entry name" value="SBP_bac_3"/>
    <property type="match status" value="1"/>
</dbReference>
<evidence type="ECO:0000256" key="1">
    <source>
        <dbReference type="ARBA" id="ARBA00022729"/>
    </source>
</evidence>
<dbReference type="EMBL" id="JAVDXU010000002">
    <property type="protein sequence ID" value="MDR7270991.1"/>
    <property type="molecule type" value="Genomic_DNA"/>
</dbReference>
<dbReference type="InterPro" id="IPR001638">
    <property type="entry name" value="Solute-binding_3/MltF_N"/>
</dbReference>
<feature type="domain" description="Solute-binding protein family 3/N-terminal" evidence="3">
    <location>
        <begin position="32"/>
        <end position="257"/>
    </location>
</feature>
<evidence type="ECO:0000259" key="3">
    <source>
        <dbReference type="SMART" id="SM00062"/>
    </source>
</evidence>
<dbReference type="Proteomes" id="UP001180453">
    <property type="component" value="Unassembled WGS sequence"/>
</dbReference>
<reference evidence="4 5" key="1">
    <citation type="submission" date="2023-07" db="EMBL/GenBank/DDBJ databases">
        <title>Sorghum-associated microbial communities from plants grown in Nebraska, USA.</title>
        <authorList>
            <person name="Schachtman D."/>
        </authorList>
    </citation>
    <scope>NUCLEOTIDE SEQUENCE [LARGE SCALE GENOMIC DNA]</scope>
    <source>
        <strain evidence="4 5">BE314</strain>
    </source>
</reference>
<dbReference type="InterPro" id="IPR006311">
    <property type="entry name" value="TAT_signal"/>
</dbReference>
<comment type="caution">
    <text evidence="4">The sequence shown here is derived from an EMBL/GenBank/DDBJ whole genome shotgun (WGS) entry which is preliminary data.</text>
</comment>
<dbReference type="SMART" id="SM00062">
    <property type="entry name" value="PBPb"/>
    <property type="match status" value="1"/>
</dbReference>
<dbReference type="PROSITE" id="PS51318">
    <property type="entry name" value="TAT"/>
    <property type="match status" value="1"/>
</dbReference>
<keyword evidence="1 2" id="KW-0732">Signal</keyword>
<evidence type="ECO:0000256" key="2">
    <source>
        <dbReference type="SAM" id="SignalP"/>
    </source>
</evidence>
<dbReference type="PANTHER" id="PTHR35936:SF25">
    <property type="entry name" value="ABC TRANSPORTER SUBSTRATE-BINDING PROTEIN"/>
    <property type="match status" value="1"/>
</dbReference>
<dbReference type="Gene3D" id="3.40.190.10">
    <property type="entry name" value="Periplasmic binding protein-like II"/>
    <property type="match status" value="2"/>
</dbReference>
<feature type="signal peptide" evidence="2">
    <location>
        <begin position="1"/>
        <end position="22"/>
    </location>
</feature>
<keyword evidence="5" id="KW-1185">Reference proteome</keyword>
<dbReference type="RefSeq" id="WP_310267413.1">
    <property type="nucleotide sequence ID" value="NZ_JAVDXU010000002.1"/>
</dbReference>
<protein>
    <submittedName>
        <fullName evidence="4">ABC-type amino acid transport substrate-binding protein</fullName>
    </submittedName>
</protein>
<organism evidence="4 5">
    <name type="scientific">Roseateles saccharophilus</name>
    <name type="common">Pseudomonas saccharophila</name>
    <dbReference type="NCBI Taxonomy" id="304"/>
    <lineage>
        <taxon>Bacteria</taxon>
        <taxon>Pseudomonadati</taxon>
        <taxon>Pseudomonadota</taxon>
        <taxon>Betaproteobacteria</taxon>
        <taxon>Burkholderiales</taxon>
        <taxon>Sphaerotilaceae</taxon>
        <taxon>Roseateles</taxon>
    </lineage>
</organism>
<gene>
    <name evidence="4" type="ORF">J2X20_003649</name>
</gene>
<evidence type="ECO:0000313" key="5">
    <source>
        <dbReference type="Proteomes" id="UP001180453"/>
    </source>
</evidence>
<proteinExistence type="predicted"/>